<name>A0A931H4E3_9BURK</name>
<dbReference type="EMBL" id="JADWYS010000001">
    <property type="protein sequence ID" value="MBG9388419.1"/>
    <property type="molecule type" value="Genomic_DNA"/>
</dbReference>
<reference evidence="1" key="1">
    <citation type="submission" date="2020-11" db="EMBL/GenBank/DDBJ databases">
        <title>Bacterial whole genome sequence for Caenimonas sp. DR4.4.</title>
        <authorList>
            <person name="Le V."/>
            <person name="Ko S.-R."/>
            <person name="Ahn C.-Y."/>
            <person name="Oh H.-M."/>
        </authorList>
    </citation>
    <scope>NUCLEOTIDE SEQUENCE</scope>
    <source>
        <strain evidence="1">DR4.4</strain>
    </source>
</reference>
<protein>
    <submittedName>
        <fullName evidence="1">Uncharacterized protein</fullName>
    </submittedName>
</protein>
<keyword evidence="2" id="KW-1185">Reference proteome</keyword>
<organism evidence="1 2">
    <name type="scientific">Caenimonas aquaedulcis</name>
    <dbReference type="NCBI Taxonomy" id="2793270"/>
    <lineage>
        <taxon>Bacteria</taxon>
        <taxon>Pseudomonadati</taxon>
        <taxon>Pseudomonadota</taxon>
        <taxon>Betaproteobacteria</taxon>
        <taxon>Burkholderiales</taxon>
        <taxon>Comamonadaceae</taxon>
        <taxon>Caenimonas</taxon>
    </lineage>
</organism>
<accession>A0A931H4E3</accession>
<sequence>MATHPIDSGVSALLVGAALERYESSWDQLLESWCDRALCRAADAELDHIRKLIASLPQLSSQLTELVMRHAQLLRALVRPASPQERRAQVAALKRKHADAVAALRALSRCAALAPVRPAAG</sequence>
<dbReference type="RefSeq" id="WP_196986282.1">
    <property type="nucleotide sequence ID" value="NZ_JADWYS010000001.1"/>
</dbReference>
<dbReference type="Proteomes" id="UP000651050">
    <property type="component" value="Unassembled WGS sequence"/>
</dbReference>
<dbReference type="AlphaFoldDB" id="A0A931H4E3"/>
<proteinExistence type="predicted"/>
<gene>
    <name evidence="1" type="ORF">I5803_10335</name>
</gene>
<comment type="caution">
    <text evidence="1">The sequence shown here is derived from an EMBL/GenBank/DDBJ whole genome shotgun (WGS) entry which is preliminary data.</text>
</comment>
<evidence type="ECO:0000313" key="2">
    <source>
        <dbReference type="Proteomes" id="UP000651050"/>
    </source>
</evidence>
<evidence type="ECO:0000313" key="1">
    <source>
        <dbReference type="EMBL" id="MBG9388419.1"/>
    </source>
</evidence>